<accession>A0ABM4BTA0</accession>
<dbReference type="Gene3D" id="3.40.50.2300">
    <property type="match status" value="2"/>
</dbReference>
<feature type="transmembrane region" description="Helical" evidence="11">
    <location>
        <begin position="802"/>
        <end position="824"/>
    </location>
</feature>
<comment type="subcellular location">
    <subcellularLocation>
        <location evidence="1">Cell membrane</location>
        <topology evidence="1">Multi-pass membrane protein</topology>
    </subcellularLocation>
</comment>
<feature type="transmembrane region" description="Helical" evidence="11">
    <location>
        <begin position="830"/>
        <end position="855"/>
    </location>
</feature>
<feature type="transmembrane region" description="Helical" evidence="11">
    <location>
        <begin position="770"/>
        <end position="790"/>
    </location>
</feature>
<feature type="transmembrane region" description="Helical" evidence="11">
    <location>
        <begin position="680"/>
        <end position="700"/>
    </location>
</feature>
<reference evidence="14" key="1">
    <citation type="submission" date="2025-08" db="UniProtKB">
        <authorList>
            <consortium name="RefSeq"/>
        </authorList>
    </citation>
    <scope>IDENTIFICATION</scope>
</reference>
<dbReference type="InterPro" id="IPR000337">
    <property type="entry name" value="GPCR_3"/>
</dbReference>
<evidence type="ECO:0000256" key="7">
    <source>
        <dbReference type="ARBA" id="ARBA00023170"/>
    </source>
</evidence>
<evidence type="ECO:0000256" key="5">
    <source>
        <dbReference type="ARBA" id="ARBA00023040"/>
    </source>
</evidence>
<protein>
    <submittedName>
        <fullName evidence="14">Metabotropic glutamate receptor 3 isoform X2</fullName>
    </submittedName>
</protein>
<evidence type="ECO:0000259" key="12">
    <source>
        <dbReference type="PROSITE" id="PS50259"/>
    </source>
</evidence>
<organism evidence="13 14">
    <name type="scientific">Hydra vulgaris</name>
    <name type="common">Hydra</name>
    <name type="synonym">Hydra attenuata</name>
    <dbReference type="NCBI Taxonomy" id="6087"/>
    <lineage>
        <taxon>Eukaryota</taxon>
        <taxon>Metazoa</taxon>
        <taxon>Cnidaria</taxon>
        <taxon>Hydrozoa</taxon>
        <taxon>Hydroidolina</taxon>
        <taxon>Anthoathecata</taxon>
        <taxon>Aplanulata</taxon>
        <taxon>Hydridae</taxon>
        <taxon>Hydra</taxon>
    </lineage>
</organism>
<dbReference type="InterPro" id="IPR050726">
    <property type="entry name" value="mGluR"/>
</dbReference>
<evidence type="ECO:0000256" key="11">
    <source>
        <dbReference type="SAM" id="Phobius"/>
    </source>
</evidence>
<dbReference type="SUPFAM" id="SSF53822">
    <property type="entry name" value="Periplasmic binding protein-like I"/>
    <property type="match status" value="1"/>
</dbReference>
<sequence>MICLIDLGNVHNINASEFYFQIMKIFTLLNLFVVYVSSQNLNKCQNIKNFDQKDEYSENRLTSITLGNYTIQALTTFTTGEQGCKIVSRDGLVRTYAIKYAIDLANNDTKLKKWAKIGMRLDDDCGSLPITMARGIEIVSLIRENSVCRAEFLQCSNSTSNDSSYMHPAAGIIGTSMSFTTIPLASLMSLYLIPQISFSASSRLLSKVELYKSFFRTIPSDVNQISVMLDVIEAFNWNYIFAIGSDDDYGKLGISELESRARNRSICITETHYVAYKSQSTSSRITSIVKNMIANSKALIVVLFCYVENLGDLILDEAKRNGVKRIWLTSDAWNPPASNLNVTLKDQAHGILSVSLKSHKLPKFVKYMTKEIQTDFLCNMWLQNFLKNTYKCEPFDISPDKLTLNGNNCTVKINDLIKELSSLPGKTSNLIDAVTVLTRAIQSYLEINCNSDINCSIPTLDYASLTNIVKNVTFNNSLHELIKFDVNGDPEFIFYTIENLQFINNSFKYIPIGNWSKTRVKSLIIDKKSIKWPSWFNIEQNTSRCSEDCKKGQYVTAKIGCCWKCENCTDNNYSDTIMAETCKTCEVGNHTEDHIVCKVTPIKWLKYSDTEGIAIIVVSGVGLLLNVLAFILLLKLRSFLSSDGSLPCIVLSCILPFFTFVFGFLYIVKPTVYLCHSRNVIFFLLLMAYSSVLMIKTKIARSYLESRLEYIVKGHLFAKQTVLMIILMLIEVGSIIAWIIADSKKDIVQAEQVNFEIQKRCFVDFTAARLVSTFIPFILLIIATCCAFQERNNEHPFYEPKFLSFTTIALCIITVAFLPTFKYVKGNFKGIVMVFTTCVFGFTYMACLILPKIYVVHARQNRKDSFSDPYIKPSKVSKPEKEREENGSTETTSSDIKVKNKKLTSSLKSSIKT</sequence>
<evidence type="ECO:0000313" key="13">
    <source>
        <dbReference type="Proteomes" id="UP001652625"/>
    </source>
</evidence>
<evidence type="ECO:0000256" key="6">
    <source>
        <dbReference type="ARBA" id="ARBA00023136"/>
    </source>
</evidence>
<keyword evidence="13" id="KW-1185">Reference proteome</keyword>
<evidence type="ECO:0000256" key="3">
    <source>
        <dbReference type="ARBA" id="ARBA00022692"/>
    </source>
</evidence>
<keyword evidence="4 11" id="KW-1133">Transmembrane helix</keyword>
<name>A0ABM4BTA0_HYDVU</name>
<dbReference type="GeneID" id="124805767"/>
<evidence type="ECO:0000256" key="10">
    <source>
        <dbReference type="SAM" id="MobiDB-lite"/>
    </source>
</evidence>
<keyword evidence="2" id="KW-1003">Cell membrane</keyword>
<dbReference type="Pfam" id="PF00003">
    <property type="entry name" value="7tm_3"/>
    <property type="match status" value="1"/>
</dbReference>
<feature type="transmembrane region" description="Helical" evidence="11">
    <location>
        <begin position="646"/>
        <end position="668"/>
    </location>
</feature>
<feature type="transmembrane region" description="Helical" evidence="11">
    <location>
        <begin position="612"/>
        <end position="634"/>
    </location>
</feature>
<evidence type="ECO:0000256" key="1">
    <source>
        <dbReference type="ARBA" id="ARBA00004651"/>
    </source>
</evidence>
<dbReference type="InterPro" id="IPR017978">
    <property type="entry name" value="GPCR_3_C"/>
</dbReference>
<dbReference type="Proteomes" id="UP001652625">
    <property type="component" value="Chromosome 04"/>
</dbReference>
<evidence type="ECO:0000313" key="14">
    <source>
        <dbReference type="RefSeq" id="XP_065652395.1"/>
    </source>
</evidence>
<dbReference type="PANTHER" id="PTHR24060">
    <property type="entry name" value="METABOTROPIC GLUTAMATE RECEPTOR"/>
    <property type="match status" value="1"/>
</dbReference>
<proteinExistence type="predicted"/>
<evidence type="ECO:0000256" key="4">
    <source>
        <dbReference type="ARBA" id="ARBA00022989"/>
    </source>
</evidence>
<dbReference type="Gene3D" id="2.10.50.30">
    <property type="entry name" value="GPCR, family 3, nine cysteines domain"/>
    <property type="match status" value="1"/>
</dbReference>
<feature type="compositionally biased region" description="Basic and acidic residues" evidence="10">
    <location>
        <begin position="877"/>
        <end position="886"/>
    </location>
</feature>
<dbReference type="PROSITE" id="PS50259">
    <property type="entry name" value="G_PROTEIN_RECEP_F3_4"/>
    <property type="match status" value="1"/>
</dbReference>
<keyword evidence="8" id="KW-0325">Glycoprotein</keyword>
<keyword evidence="3 11" id="KW-0812">Transmembrane</keyword>
<keyword evidence="6 11" id="KW-0472">Membrane</keyword>
<dbReference type="Pfam" id="PF01094">
    <property type="entry name" value="ANF_receptor"/>
    <property type="match status" value="1"/>
</dbReference>
<keyword evidence="9" id="KW-0807">Transducer</keyword>
<dbReference type="InterPro" id="IPR001828">
    <property type="entry name" value="ANF_lig-bd_rcpt"/>
</dbReference>
<dbReference type="RefSeq" id="XP_065652395.1">
    <property type="nucleotide sequence ID" value="XM_065796323.1"/>
</dbReference>
<evidence type="ECO:0000256" key="8">
    <source>
        <dbReference type="ARBA" id="ARBA00023180"/>
    </source>
</evidence>
<feature type="transmembrane region" description="Helical" evidence="11">
    <location>
        <begin position="721"/>
        <end position="741"/>
    </location>
</feature>
<feature type="domain" description="G-protein coupled receptors family 3 profile" evidence="12">
    <location>
        <begin position="657"/>
        <end position="863"/>
    </location>
</feature>
<evidence type="ECO:0000256" key="9">
    <source>
        <dbReference type="ARBA" id="ARBA00023224"/>
    </source>
</evidence>
<gene>
    <name evidence="14" type="primary">LOC124805767</name>
</gene>
<dbReference type="InterPro" id="IPR028082">
    <property type="entry name" value="Peripla_BP_I"/>
</dbReference>
<feature type="region of interest" description="Disordered" evidence="10">
    <location>
        <begin position="866"/>
        <end position="897"/>
    </location>
</feature>
<keyword evidence="7 14" id="KW-0675">Receptor</keyword>
<keyword evidence="5" id="KW-0297">G-protein coupled receptor</keyword>
<dbReference type="PRINTS" id="PR00248">
    <property type="entry name" value="GPCRMGR"/>
</dbReference>
<evidence type="ECO:0000256" key="2">
    <source>
        <dbReference type="ARBA" id="ARBA00022475"/>
    </source>
</evidence>
<dbReference type="InterPro" id="IPR038550">
    <property type="entry name" value="GPCR_3_9-Cys_sf"/>
</dbReference>